<gene>
    <name evidence="2" type="primary">Contig7580.g8087</name>
    <name evidence="2" type="ORF">STYLEM_14668</name>
</gene>
<feature type="compositionally biased region" description="Polar residues" evidence="1">
    <location>
        <begin position="742"/>
        <end position="752"/>
    </location>
</feature>
<evidence type="ECO:0008006" key="4">
    <source>
        <dbReference type="Google" id="ProtNLM"/>
    </source>
</evidence>
<dbReference type="PROSITE" id="PS50096">
    <property type="entry name" value="IQ"/>
    <property type="match status" value="2"/>
</dbReference>
<sequence>MKKSQSEQQLLPPVILYKSTKQNSNQESKIIPKQIARPDFKVSPQEPLRPMMYRNPSMLSRVPLGLPNKPIPLRSGGTGGQFTSLEMFNSQISPRVTSTSARNKFLSGVRDTLYQPLTARENNRQQFKNLITTPLDNQNSPLNRDKQLMSQTSCGSLFKWKGKDNQFSASYVQNMMFENNTITKESQAKERLNLHLKHLQLLEQNKVKRQEWKIQIREKIIKLIVKHGLYDEYIQQIDYLVTMPYLKVKEIIEMQYNTYKKEKGAVKLQTFWRMKNKRTKYIQRRNRIFGAVLLIQRYWRAMKIFKEKRRALYQKKSGAAIKIQKFIRGVQCREHLKNKMGQKLKNNEQFFADLRQHYFLPSVKKLIEWWRKRLILIKLQRKKVVYKCFIFWTVNFYKNKIKRFLKQKNAKNKQKSKLGLNKGKGMKDKLNGSSQNIQAKNQSKPETIVMPLYNEDPRSEIESANSKQRENFDSISKQAIDKHMEKLDFDKMKKAQLAVLPRTAAQDDDGSNNENSTNQQQAAKKNDYQMTSINIDELRTQIKAQYPHFQTMTVVSIYFRNTLKSKTINELNITPEEYLRYNQHLIHLQEGQGYLLQHISLVEFVLEDRLKRLTNATIKDQVDKDSFKKFSLEQFQEMRNQIKDPSRNKLLELKRMLNFVLQNDINKDIGSNYYDLENYEEEENDCPQSVEEIMRRAMPDQDSEEDKNDEHDKMLLTEFNSKAMKQTVVFKPKQTEVEGSPPKNQTQMTSERTMTKQDDALVMQNFLKGNVRIIRGVGAEEESENLDKINQLYGKKVKTMRVSSRKSPSRQSESSKTTQMTTDQKTGLQSNTRLAKMLQKNQTMPVRGQHEERDRQQSPKQSDFDQQRNRMNLVKNNYGERVQLKTPLQQDVDGRVSKQQQQIMNHDLMDKDQLNYFRSLSGQILDQISEQNEEEQYPTTVLALPRNNIKVPEQFKLEAEKGLYREEDLIAQNTGYAHERNRSDFKSEYFDSNISIRSQVKEEDNEDDDADEQEKLVEKQLIQSNQGIYQPVEKPFVKELNSKKNRNRFINRPIKTTTATPSTKKQLTEEEQRYIKRMLGLNPDTNLENENLNLGIFKDFF</sequence>
<feature type="compositionally biased region" description="Polar residues" evidence="1">
    <location>
        <begin position="816"/>
        <end position="844"/>
    </location>
</feature>
<dbReference type="AlphaFoldDB" id="A0A078AUB1"/>
<feature type="region of interest" description="Disordered" evidence="1">
    <location>
        <begin position="797"/>
        <end position="868"/>
    </location>
</feature>
<feature type="region of interest" description="Disordered" evidence="1">
    <location>
        <begin position="733"/>
        <end position="753"/>
    </location>
</feature>
<dbReference type="SMART" id="SM00015">
    <property type="entry name" value="IQ"/>
    <property type="match status" value="3"/>
</dbReference>
<feature type="compositionally biased region" description="Polar residues" evidence="1">
    <location>
        <begin position="431"/>
        <end position="445"/>
    </location>
</feature>
<feature type="region of interest" description="Disordered" evidence="1">
    <location>
        <begin position="410"/>
        <end position="448"/>
    </location>
</feature>
<dbReference type="InParanoid" id="A0A078AUB1"/>
<feature type="region of interest" description="Disordered" evidence="1">
    <location>
        <begin position="503"/>
        <end position="528"/>
    </location>
</feature>
<protein>
    <recommendedName>
        <fullName evidence="4">Iq calmodulin-binding motif family protein</fullName>
    </recommendedName>
</protein>
<dbReference type="Pfam" id="PF00612">
    <property type="entry name" value="IQ"/>
    <property type="match status" value="1"/>
</dbReference>
<evidence type="ECO:0000313" key="2">
    <source>
        <dbReference type="EMBL" id="CDW85586.1"/>
    </source>
</evidence>
<keyword evidence="3" id="KW-1185">Reference proteome</keyword>
<organism evidence="2 3">
    <name type="scientific">Stylonychia lemnae</name>
    <name type="common">Ciliate</name>
    <dbReference type="NCBI Taxonomy" id="5949"/>
    <lineage>
        <taxon>Eukaryota</taxon>
        <taxon>Sar</taxon>
        <taxon>Alveolata</taxon>
        <taxon>Ciliophora</taxon>
        <taxon>Intramacronucleata</taxon>
        <taxon>Spirotrichea</taxon>
        <taxon>Stichotrichia</taxon>
        <taxon>Sporadotrichida</taxon>
        <taxon>Oxytrichidae</taxon>
        <taxon>Stylonychinae</taxon>
        <taxon>Stylonychia</taxon>
    </lineage>
</organism>
<dbReference type="EMBL" id="CCKQ01013881">
    <property type="protein sequence ID" value="CDW85586.1"/>
    <property type="molecule type" value="Genomic_DNA"/>
</dbReference>
<evidence type="ECO:0000256" key="1">
    <source>
        <dbReference type="SAM" id="MobiDB-lite"/>
    </source>
</evidence>
<dbReference type="Proteomes" id="UP000039865">
    <property type="component" value="Unassembled WGS sequence"/>
</dbReference>
<dbReference type="InterPro" id="IPR000048">
    <property type="entry name" value="IQ_motif_EF-hand-BS"/>
</dbReference>
<dbReference type="Gene3D" id="1.20.5.190">
    <property type="match status" value="1"/>
</dbReference>
<feature type="compositionally biased region" description="Basic and acidic residues" evidence="1">
    <location>
        <begin position="848"/>
        <end position="868"/>
    </location>
</feature>
<feature type="compositionally biased region" description="Polar residues" evidence="1">
    <location>
        <begin position="512"/>
        <end position="528"/>
    </location>
</feature>
<feature type="compositionally biased region" description="Basic residues" evidence="1">
    <location>
        <begin position="797"/>
        <end position="808"/>
    </location>
</feature>
<proteinExistence type="predicted"/>
<accession>A0A078AUB1</accession>
<evidence type="ECO:0000313" key="3">
    <source>
        <dbReference type="Proteomes" id="UP000039865"/>
    </source>
</evidence>
<name>A0A078AUB1_STYLE</name>
<reference evidence="2 3" key="1">
    <citation type="submission" date="2014-06" db="EMBL/GenBank/DDBJ databases">
        <authorList>
            <person name="Swart Estienne"/>
        </authorList>
    </citation>
    <scope>NUCLEOTIDE SEQUENCE [LARGE SCALE GENOMIC DNA]</scope>
    <source>
        <strain evidence="2 3">130c</strain>
    </source>
</reference>